<protein>
    <submittedName>
        <fullName evidence="2">Uncharacterized protein</fullName>
    </submittedName>
</protein>
<evidence type="ECO:0000256" key="1">
    <source>
        <dbReference type="SAM" id="MobiDB-lite"/>
    </source>
</evidence>
<evidence type="ECO:0000313" key="3">
    <source>
        <dbReference type="Proteomes" id="UP000515908"/>
    </source>
</evidence>
<name>A0A7G2C9F9_9TRYP</name>
<organism evidence="2 3">
    <name type="scientific">Angomonas deanei</name>
    <dbReference type="NCBI Taxonomy" id="59799"/>
    <lineage>
        <taxon>Eukaryota</taxon>
        <taxon>Discoba</taxon>
        <taxon>Euglenozoa</taxon>
        <taxon>Kinetoplastea</taxon>
        <taxon>Metakinetoplastina</taxon>
        <taxon>Trypanosomatida</taxon>
        <taxon>Trypanosomatidae</taxon>
        <taxon>Strigomonadinae</taxon>
        <taxon>Angomonas</taxon>
    </lineage>
</organism>
<reference evidence="2 3" key="1">
    <citation type="submission" date="2020-08" db="EMBL/GenBank/DDBJ databases">
        <authorList>
            <person name="Newling K."/>
            <person name="Davey J."/>
            <person name="Forrester S."/>
        </authorList>
    </citation>
    <scope>NUCLEOTIDE SEQUENCE [LARGE SCALE GENOMIC DNA]</scope>
    <source>
        <strain evidence="3">Crithidia deanei Carvalho (ATCC PRA-265)</strain>
    </source>
</reference>
<dbReference type="AlphaFoldDB" id="A0A7G2C9F9"/>
<sequence>MKELCVNVLVHDSLCTSTKLCAFSSLESLYDVFRHTNASQTGARPAVAAAVPLIPSVASPQAPRADRPPDVLANVHLLSVGGALSVMSSYAEYTEELSRAHICRFVCADARDHAELDSRWRDAVLLTGQEVLGPLGVPRAKQHGERSANRAVCSGVYVHRASHAQYHIGLITHASPHNSEVAELVEDLCSLLGVTEVDLPSRRVPIGEGLRACRLSLWWSPSGKRVVPYDTLPPIKVILHQREECLPPSEEGRVGHVFFEAYKEVRLFLHRPDTSHLLGNCTRSLPLAHPALSADGDHSHNNSLRTPPADAPNEELSDATDATVIYREDASDDRLNESSAPAHQRHPGAGTVATRASFMFTNVQVTHVGEHLLGAEVEVKDEYKPFAESLSQHLKPFLVVDRRECVPHY</sequence>
<proteinExistence type="predicted"/>
<dbReference type="VEuPathDB" id="TriTrypDB:ADEAN_000366000"/>
<gene>
    <name evidence="2" type="ORF">ADEAN_000366000</name>
</gene>
<evidence type="ECO:0000313" key="2">
    <source>
        <dbReference type="EMBL" id="CAD2216199.1"/>
    </source>
</evidence>
<feature type="region of interest" description="Disordered" evidence="1">
    <location>
        <begin position="292"/>
        <end position="316"/>
    </location>
</feature>
<keyword evidence="3" id="KW-1185">Reference proteome</keyword>
<dbReference type="Proteomes" id="UP000515908">
    <property type="component" value="Chromosome 06"/>
</dbReference>
<accession>A0A7G2C9F9</accession>
<dbReference type="EMBL" id="LR877150">
    <property type="protein sequence ID" value="CAD2216199.1"/>
    <property type="molecule type" value="Genomic_DNA"/>
</dbReference>